<reference evidence="3 4" key="1">
    <citation type="submission" date="2020-12" db="EMBL/GenBank/DDBJ databases">
        <title>HMF7856_wgs.fasta genome submission.</title>
        <authorList>
            <person name="Kang H."/>
            <person name="Kim H."/>
            <person name="Joh K."/>
        </authorList>
    </citation>
    <scope>NUCLEOTIDE SEQUENCE [LARGE SCALE GENOMIC DNA]</scope>
    <source>
        <strain evidence="3 4">HMF7856</strain>
    </source>
</reference>
<dbReference type="PANTHER" id="PTHR48081">
    <property type="entry name" value="AB HYDROLASE SUPERFAMILY PROTEIN C4A8.06C"/>
    <property type="match status" value="1"/>
</dbReference>
<organism evidence="3 4">
    <name type="scientific">Mucilaginibacter ginkgonis</name>
    <dbReference type="NCBI Taxonomy" id="2682091"/>
    <lineage>
        <taxon>Bacteria</taxon>
        <taxon>Pseudomonadati</taxon>
        <taxon>Bacteroidota</taxon>
        <taxon>Sphingobacteriia</taxon>
        <taxon>Sphingobacteriales</taxon>
        <taxon>Sphingobacteriaceae</taxon>
        <taxon>Mucilaginibacter</taxon>
    </lineage>
</organism>
<dbReference type="InterPro" id="IPR050300">
    <property type="entry name" value="GDXG_lipolytic_enzyme"/>
</dbReference>
<evidence type="ECO:0000313" key="4">
    <source>
        <dbReference type="Proteomes" id="UP000429232"/>
    </source>
</evidence>
<dbReference type="InterPro" id="IPR049492">
    <property type="entry name" value="BD-FAE-like_dom"/>
</dbReference>
<protein>
    <submittedName>
        <fullName evidence="3">Alpha/beta hydrolase</fullName>
    </submittedName>
</protein>
<sequence length="376" mass="41255">MIRLILIVLLFLVSLLAVFRAPAYYLWIAAILVTGYPLIFSGAALLLTVSGFWIKAYQTFGTVLGIITFILCLSPIARAYFVGADLKKEMSSIFNAPHKTIYPPQQPFSFLKLFSAANGTQSNDITYVKYADTSLKLDYYRAGIPGKRPCVVMIHGGSWGGGNSKELPELNPVLVKSGYNVAAINYRLAPKYQSPAPVEDVKNCLKYLREHADNLNIDTTKFILIGRSAGAQIALAAAYTINDPSIIGVVDFYGPADMVWGYSIPSNPLIMDSRKVMGNYLGGSYKEVPQHYFNSSPVEFVKKTSPATLIIHGGTDVLVSPIHSDKLLAKLKKARVPAFYLYLPWGTHGFDYSLNGPGGQLSTYAVQTFINTITQP</sequence>
<dbReference type="RefSeq" id="WP_157522283.1">
    <property type="nucleotide sequence ID" value="NZ_CP066775.1"/>
</dbReference>
<keyword evidence="4" id="KW-1185">Reference proteome</keyword>
<evidence type="ECO:0000259" key="2">
    <source>
        <dbReference type="Pfam" id="PF20434"/>
    </source>
</evidence>
<dbReference type="Gene3D" id="3.40.50.1820">
    <property type="entry name" value="alpha/beta hydrolase"/>
    <property type="match status" value="1"/>
</dbReference>
<dbReference type="Proteomes" id="UP000429232">
    <property type="component" value="Chromosome"/>
</dbReference>
<keyword evidence="1 3" id="KW-0378">Hydrolase</keyword>
<dbReference type="SUPFAM" id="SSF53474">
    <property type="entry name" value="alpha/beta-Hydrolases"/>
    <property type="match status" value="1"/>
</dbReference>
<evidence type="ECO:0000313" key="3">
    <source>
        <dbReference type="EMBL" id="QQL50378.1"/>
    </source>
</evidence>
<proteinExistence type="predicted"/>
<dbReference type="GO" id="GO:0016787">
    <property type="term" value="F:hydrolase activity"/>
    <property type="evidence" value="ECO:0007669"/>
    <property type="project" value="UniProtKB-KW"/>
</dbReference>
<dbReference type="AlphaFoldDB" id="A0A6I4HYT3"/>
<dbReference type="KEGG" id="mgik:GO620_002665"/>
<feature type="domain" description="BD-FAE-like" evidence="2">
    <location>
        <begin position="144"/>
        <end position="331"/>
    </location>
</feature>
<evidence type="ECO:0000256" key="1">
    <source>
        <dbReference type="ARBA" id="ARBA00022801"/>
    </source>
</evidence>
<gene>
    <name evidence="3" type="ORF">GO620_002665</name>
</gene>
<dbReference type="Pfam" id="PF20434">
    <property type="entry name" value="BD-FAE"/>
    <property type="match status" value="1"/>
</dbReference>
<accession>A0A6I4HYT3</accession>
<dbReference type="EMBL" id="CP066775">
    <property type="protein sequence ID" value="QQL50378.1"/>
    <property type="molecule type" value="Genomic_DNA"/>
</dbReference>
<dbReference type="InterPro" id="IPR029058">
    <property type="entry name" value="AB_hydrolase_fold"/>
</dbReference>
<name>A0A6I4HYT3_9SPHI</name>